<name>A0A066UVN8_9VIBR</name>
<dbReference type="InterPro" id="IPR010520">
    <property type="entry name" value="FrsA-like"/>
</dbReference>
<dbReference type="InterPro" id="IPR050261">
    <property type="entry name" value="FrsA_esterase"/>
</dbReference>
<dbReference type="Pfam" id="PF06500">
    <property type="entry name" value="FrsA-like"/>
    <property type="match status" value="1"/>
</dbReference>
<evidence type="ECO:0000313" key="4">
    <source>
        <dbReference type="EMBL" id="KDN28179.1"/>
    </source>
</evidence>
<keyword evidence="1 3" id="KW-0719">Serine esterase</keyword>
<dbReference type="EMBL" id="JFFR01000023">
    <property type="protein sequence ID" value="KDN28179.1"/>
    <property type="molecule type" value="Genomic_DNA"/>
</dbReference>
<dbReference type="PANTHER" id="PTHR22946">
    <property type="entry name" value="DIENELACTONE HYDROLASE DOMAIN-CONTAINING PROTEIN-RELATED"/>
    <property type="match status" value="1"/>
</dbReference>
<accession>A0A066UVN8</accession>
<dbReference type="InterPro" id="IPR043423">
    <property type="entry name" value="FrsA"/>
</dbReference>
<gene>
    <name evidence="3" type="primary">frsA</name>
    <name evidence="4" type="ORF">VFDL14_16605</name>
</gene>
<evidence type="ECO:0000313" key="5">
    <source>
        <dbReference type="Proteomes" id="UP000027219"/>
    </source>
</evidence>
<dbReference type="STRING" id="212667.VFDL14_16605"/>
<dbReference type="RefSeq" id="WP_032551629.1">
    <property type="nucleotide sequence ID" value="NZ_JFFR01000023.1"/>
</dbReference>
<keyword evidence="5" id="KW-1185">Reference proteome</keyword>
<dbReference type="OrthoDB" id="5590073at2"/>
<evidence type="ECO:0000256" key="3">
    <source>
        <dbReference type="HAMAP-Rule" id="MF_01063"/>
    </source>
</evidence>
<comment type="similarity">
    <text evidence="3">Belongs to the FrsA family.</text>
</comment>
<evidence type="ECO:0000256" key="1">
    <source>
        <dbReference type="ARBA" id="ARBA00022487"/>
    </source>
</evidence>
<comment type="caution">
    <text evidence="4">The sequence shown here is derived from an EMBL/GenBank/DDBJ whole genome shotgun (WGS) entry which is preliminary data.</text>
</comment>
<dbReference type="SUPFAM" id="SSF53474">
    <property type="entry name" value="alpha/beta-Hydrolases"/>
    <property type="match status" value="1"/>
</dbReference>
<organism evidence="4 5">
    <name type="scientific">Vibrio fortis</name>
    <dbReference type="NCBI Taxonomy" id="212667"/>
    <lineage>
        <taxon>Bacteria</taxon>
        <taxon>Pseudomonadati</taxon>
        <taxon>Pseudomonadota</taxon>
        <taxon>Gammaproteobacteria</taxon>
        <taxon>Vibrionales</taxon>
        <taxon>Vibrionaceae</taxon>
        <taxon>Vibrio</taxon>
    </lineage>
</organism>
<proteinExistence type="inferred from homology"/>
<dbReference type="EC" id="3.1.1.1" evidence="3"/>
<dbReference type="GO" id="GO:0106435">
    <property type="term" value="F:carboxylesterase activity"/>
    <property type="evidence" value="ECO:0007669"/>
    <property type="project" value="UniProtKB-EC"/>
</dbReference>
<dbReference type="Gene3D" id="3.40.50.1820">
    <property type="entry name" value="alpha/beta hydrolase"/>
    <property type="match status" value="1"/>
</dbReference>
<dbReference type="AlphaFoldDB" id="A0A066UVN8"/>
<dbReference type="Proteomes" id="UP000027219">
    <property type="component" value="Unassembled WGS sequence"/>
</dbReference>
<reference evidence="4 5" key="1">
    <citation type="submission" date="2014-02" db="EMBL/GenBank/DDBJ databases">
        <title>Vibrio fortis Dalian14 Genome Sequencing.</title>
        <authorList>
            <person name="Wang Y."/>
            <person name="Song L."/>
            <person name="Liu G."/>
            <person name="Ding J."/>
        </authorList>
    </citation>
    <scope>NUCLEOTIDE SEQUENCE [LARGE SCALE GENOMIC DNA]</scope>
    <source>
        <strain evidence="4 5">Dalian14</strain>
    </source>
</reference>
<evidence type="ECO:0000256" key="2">
    <source>
        <dbReference type="ARBA" id="ARBA00022801"/>
    </source>
</evidence>
<dbReference type="PANTHER" id="PTHR22946:SF4">
    <property type="entry name" value="ESTERASE FRSA"/>
    <property type="match status" value="1"/>
</dbReference>
<sequence length="417" mass="47055">MSLSEETSKNLSETLFVKHKQAKETSMLTQYMPSSVDLLEQKHEQQDSAWYRNLRRMQWVWQGVNPIEQEAVLSRIASSTHSRTTDDWLDTVMGYRSGNWAYEWTKLGMQHQNRANDKSGEEVAEELFSASLCFSIAGYPHLKNDNLATQAQVLANTAYAEAIKHTKLVVKQLEIPYQNRKIKAHLHLSNTDKPQPVVIVSAGLDSLQTDMWRLFRDYLAPKNIAMLTVDMPSIGHSSHWQLTEDSSCLHQAVLNELPNIPWVDHYKVGLFGFRFGGNAMVRLSFLEQQKIKACVALGAPIHDIFVHADKLKQMPKMHLDVLASRLGKGAVDINSLSGQLMAWSLKVQGLLANSKTRVPILALALDGDPVSPPSDNQLVAIYSDYGKAKKIKSKSITQGYEQSLELAIKWLEDELFR</sequence>
<protein>
    <recommendedName>
        <fullName evidence="3">Esterase FrsA</fullName>
        <ecNumber evidence="3">3.1.1.1</ecNumber>
    </recommendedName>
</protein>
<dbReference type="HAMAP" id="MF_01063">
    <property type="entry name" value="FrsA"/>
    <property type="match status" value="1"/>
</dbReference>
<comment type="function">
    <text evidence="3">Catalyzes the hydrolysis of esters.</text>
</comment>
<dbReference type="InterPro" id="IPR029058">
    <property type="entry name" value="AB_hydrolase_fold"/>
</dbReference>
<dbReference type="NCBIfam" id="NF003460">
    <property type="entry name" value="PRK05077.1"/>
    <property type="match status" value="1"/>
</dbReference>
<comment type="catalytic activity">
    <reaction evidence="3">
        <text>a carboxylic ester + H2O = an alcohol + a carboxylate + H(+)</text>
        <dbReference type="Rhea" id="RHEA:21164"/>
        <dbReference type="ChEBI" id="CHEBI:15377"/>
        <dbReference type="ChEBI" id="CHEBI:15378"/>
        <dbReference type="ChEBI" id="CHEBI:29067"/>
        <dbReference type="ChEBI" id="CHEBI:30879"/>
        <dbReference type="ChEBI" id="CHEBI:33308"/>
        <dbReference type="EC" id="3.1.1.1"/>
    </reaction>
</comment>
<keyword evidence="2 3" id="KW-0378">Hydrolase</keyword>